<organism evidence="1 2">
    <name type="scientific">Massilia haematophila</name>
    <dbReference type="NCBI Taxonomy" id="457923"/>
    <lineage>
        <taxon>Bacteria</taxon>
        <taxon>Pseudomonadati</taxon>
        <taxon>Pseudomonadota</taxon>
        <taxon>Betaproteobacteria</taxon>
        <taxon>Burkholderiales</taxon>
        <taxon>Oxalobacteraceae</taxon>
        <taxon>Telluria group</taxon>
        <taxon>Massilia</taxon>
    </lineage>
</organism>
<accession>A0ABV7PIQ0</accession>
<dbReference type="EMBL" id="JBHRVV010000001">
    <property type="protein sequence ID" value="MFC3459065.1"/>
    <property type="molecule type" value="Genomic_DNA"/>
</dbReference>
<dbReference type="RefSeq" id="WP_312551923.1">
    <property type="nucleotide sequence ID" value="NZ_JBHRVV010000001.1"/>
</dbReference>
<evidence type="ECO:0008006" key="3">
    <source>
        <dbReference type="Google" id="ProtNLM"/>
    </source>
</evidence>
<comment type="caution">
    <text evidence="1">The sequence shown here is derived from an EMBL/GenBank/DDBJ whole genome shotgun (WGS) entry which is preliminary data.</text>
</comment>
<gene>
    <name evidence="1" type="ORF">ACFOPH_12555</name>
</gene>
<sequence>MFSPEDFARLQFLVGRWKGHSADGKEFYEEYGRPAPNVFQSHRYASAAFDGRSDGSTISFKDGEVISQWGEFTWKAARIDNDGAVFEPVNAPARFEWRRIDDATLEAHQRWNAEGKEQQHTVRLTRI</sequence>
<dbReference type="Proteomes" id="UP001595665">
    <property type="component" value="Unassembled WGS sequence"/>
</dbReference>
<keyword evidence="2" id="KW-1185">Reference proteome</keyword>
<evidence type="ECO:0000313" key="1">
    <source>
        <dbReference type="EMBL" id="MFC3459065.1"/>
    </source>
</evidence>
<evidence type="ECO:0000313" key="2">
    <source>
        <dbReference type="Proteomes" id="UP001595665"/>
    </source>
</evidence>
<name>A0ABV7PIQ0_9BURK</name>
<protein>
    <recommendedName>
        <fullName evidence="3">DUF1579 domain-containing protein</fullName>
    </recommendedName>
</protein>
<reference evidence="2" key="1">
    <citation type="journal article" date="2019" name="Int. J. Syst. Evol. Microbiol.">
        <title>The Global Catalogue of Microorganisms (GCM) 10K type strain sequencing project: providing services to taxonomists for standard genome sequencing and annotation.</title>
        <authorList>
            <consortium name="The Broad Institute Genomics Platform"/>
            <consortium name="The Broad Institute Genome Sequencing Center for Infectious Disease"/>
            <person name="Wu L."/>
            <person name="Ma J."/>
        </authorList>
    </citation>
    <scope>NUCLEOTIDE SEQUENCE [LARGE SCALE GENOMIC DNA]</scope>
    <source>
        <strain evidence="2">CCM 7480</strain>
    </source>
</reference>
<proteinExistence type="predicted"/>